<name>A3QIC5_SHELP</name>
<feature type="domain" description="CusB-like beta-barrel" evidence="3">
    <location>
        <begin position="258"/>
        <end position="330"/>
    </location>
</feature>
<dbReference type="EMBL" id="CP000606">
    <property type="protein sequence ID" value="ABO25223.1"/>
    <property type="molecule type" value="Genomic_DNA"/>
</dbReference>
<evidence type="ECO:0000259" key="3">
    <source>
        <dbReference type="Pfam" id="PF25954"/>
    </source>
</evidence>
<dbReference type="GO" id="GO:0060003">
    <property type="term" value="P:copper ion export"/>
    <property type="evidence" value="ECO:0007669"/>
    <property type="project" value="TreeGrafter"/>
</dbReference>
<feature type="compositionally biased region" description="Basic and acidic residues" evidence="2">
    <location>
        <begin position="56"/>
        <end position="65"/>
    </location>
</feature>
<dbReference type="RefSeq" id="WP_011867153.1">
    <property type="nucleotide sequence ID" value="NC_009092.1"/>
</dbReference>
<dbReference type="SUPFAM" id="SSF111369">
    <property type="entry name" value="HlyD-like secretion proteins"/>
    <property type="match status" value="1"/>
</dbReference>
<dbReference type="Gene3D" id="2.40.30.170">
    <property type="match status" value="1"/>
</dbReference>
<evidence type="ECO:0000313" key="4">
    <source>
        <dbReference type="EMBL" id="ABO25223.1"/>
    </source>
</evidence>
<dbReference type="STRING" id="323850.Shew_3357"/>
<dbReference type="Pfam" id="PF25954">
    <property type="entry name" value="Beta-barrel_RND_2"/>
    <property type="match status" value="1"/>
</dbReference>
<dbReference type="Gene3D" id="1.10.287.470">
    <property type="entry name" value="Helix hairpin bin"/>
    <property type="match status" value="1"/>
</dbReference>
<dbReference type="InterPro" id="IPR051909">
    <property type="entry name" value="MFP_Cation_Efflux"/>
</dbReference>
<dbReference type="eggNOG" id="COG0845">
    <property type="taxonomic scope" value="Bacteria"/>
</dbReference>
<evidence type="ECO:0000313" key="5">
    <source>
        <dbReference type="Proteomes" id="UP000001558"/>
    </source>
</evidence>
<dbReference type="GO" id="GO:0015679">
    <property type="term" value="P:plasma membrane copper ion transport"/>
    <property type="evidence" value="ECO:0007669"/>
    <property type="project" value="TreeGrafter"/>
</dbReference>
<dbReference type="PANTHER" id="PTHR30097">
    <property type="entry name" value="CATION EFFLUX SYSTEM PROTEIN CUSB"/>
    <property type="match status" value="1"/>
</dbReference>
<evidence type="ECO:0000256" key="2">
    <source>
        <dbReference type="SAM" id="MobiDB-lite"/>
    </source>
</evidence>
<evidence type="ECO:0000256" key="1">
    <source>
        <dbReference type="ARBA" id="ARBA00022448"/>
    </source>
</evidence>
<dbReference type="Gene3D" id="2.40.50.100">
    <property type="match status" value="1"/>
</dbReference>
<dbReference type="Proteomes" id="UP000001558">
    <property type="component" value="Chromosome"/>
</dbReference>
<dbReference type="GO" id="GO:0030288">
    <property type="term" value="C:outer membrane-bounded periplasmic space"/>
    <property type="evidence" value="ECO:0007669"/>
    <property type="project" value="TreeGrafter"/>
</dbReference>
<dbReference type="Gene3D" id="2.40.420.20">
    <property type="match status" value="1"/>
</dbReference>
<accession>A3QIC5</accession>
<dbReference type="HOGENOM" id="CLU_018816_13_0_6"/>
<dbReference type="AlphaFoldDB" id="A3QIC5"/>
<dbReference type="KEGG" id="slo:Shew_3357"/>
<keyword evidence="5" id="KW-1185">Reference proteome</keyword>
<keyword evidence="1" id="KW-0813">Transport</keyword>
<sequence length="409" mass="43765" precursor="true">MKNQSNKTRFLQLSPLMRAMGFGVLISMTAVGGVALGAEGHEHKAESAKGQVSQEQAHDKEREQGDEAALGGEEAHGGELVLSEEQRQLAGIRVEQVSSQGFSLAAVATATLVVDRERTVTLVPQLDVRVLARHVVPGQEVAKGQPLLTLGGAAVAQAQADYINAAAEWSRVKRMSQSAVSASRRLQAQVDAELKRAILGALKMTPAQIKALESDPETIGSYQLLAPLDGRVQQDVAMKGQVFSGGTALMQLTDESHLWVEAQVTPTQSQQIKVGSKALVKVGDFSLEAEVIGRSHEIDSVTRTEQILVAFANPGHVLHAGQFAEIYLADNNQDGVILPDAALTRGGDGDWQVFVEEGDGFEAVEVEVSERQRGMNLVQGLSPKMRVVVSGAFFLASEQAKSGFDIHNH</sequence>
<gene>
    <name evidence="4" type="ordered locus">Shew_3357</name>
</gene>
<organism evidence="4 5">
    <name type="scientific">Shewanella loihica (strain ATCC BAA-1088 / PV-4)</name>
    <dbReference type="NCBI Taxonomy" id="323850"/>
    <lineage>
        <taxon>Bacteria</taxon>
        <taxon>Pseudomonadati</taxon>
        <taxon>Pseudomonadota</taxon>
        <taxon>Gammaproteobacteria</taxon>
        <taxon>Alteromonadales</taxon>
        <taxon>Shewanellaceae</taxon>
        <taxon>Shewanella</taxon>
    </lineage>
</organism>
<dbReference type="InterPro" id="IPR058792">
    <property type="entry name" value="Beta-barrel_RND_2"/>
</dbReference>
<protein>
    <submittedName>
        <fullName evidence="4">Efflux transporter, RND family, MFP subunit</fullName>
    </submittedName>
</protein>
<proteinExistence type="predicted"/>
<dbReference type="GO" id="GO:0046914">
    <property type="term" value="F:transition metal ion binding"/>
    <property type="evidence" value="ECO:0007669"/>
    <property type="project" value="TreeGrafter"/>
</dbReference>
<dbReference type="PANTHER" id="PTHR30097:SF15">
    <property type="entry name" value="CATION EFFLUX SYSTEM PROTEIN CUSB"/>
    <property type="match status" value="1"/>
</dbReference>
<reference evidence="4 5" key="1">
    <citation type="submission" date="2007-03" db="EMBL/GenBank/DDBJ databases">
        <title>Complete sequence of Shewanella loihica PV-4.</title>
        <authorList>
            <consortium name="US DOE Joint Genome Institute"/>
            <person name="Copeland A."/>
            <person name="Lucas S."/>
            <person name="Lapidus A."/>
            <person name="Barry K."/>
            <person name="Detter J.C."/>
            <person name="Glavina del Rio T."/>
            <person name="Hammon N."/>
            <person name="Israni S."/>
            <person name="Dalin E."/>
            <person name="Tice H."/>
            <person name="Pitluck S."/>
            <person name="Chain P."/>
            <person name="Malfatti S."/>
            <person name="Shin M."/>
            <person name="Vergez L."/>
            <person name="Schmutz J."/>
            <person name="Larimer F."/>
            <person name="Land M."/>
            <person name="Hauser L."/>
            <person name="Kyrpides N."/>
            <person name="Mikhailova N."/>
            <person name="Romine M.F."/>
            <person name="Serres G."/>
            <person name="Fredrickson J."/>
            <person name="Tiedje J."/>
            <person name="Richardson P."/>
        </authorList>
    </citation>
    <scope>NUCLEOTIDE SEQUENCE [LARGE SCALE GENOMIC DNA]</scope>
    <source>
        <strain evidence="5">ATCC BAA-1088 / PV-4</strain>
    </source>
</reference>
<feature type="region of interest" description="Disordered" evidence="2">
    <location>
        <begin position="42"/>
        <end position="75"/>
    </location>
</feature>